<organism evidence="2 3">
    <name type="scientific">Citricoccus parietis</name>
    <dbReference type="NCBI Taxonomy" id="592307"/>
    <lineage>
        <taxon>Bacteria</taxon>
        <taxon>Bacillati</taxon>
        <taxon>Actinomycetota</taxon>
        <taxon>Actinomycetes</taxon>
        <taxon>Micrococcales</taxon>
        <taxon>Micrococcaceae</taxon>
        <taxon>Citricoccus</taxon>
    </lineage>
</organism>
<dbReference type="Proteomes" id="UP001589575">
    <property type="component" value="Unassembled WGS sequence"/>
</dbReference>
<gene>
    <name evidence="2" type="ORF">ACFFX0_22625</name>
</gene>
<feature type="region of interest" description="Disordered" evidence="1">
    <location>
        <begin position="89"/>
        <end position="110"/>
    </location>
</feature>
<evidence type="ECO:0000313" key="3">
    <source>
        <dbReference type="Proteomes" id="UP001589575"/>
    </source>
</evidence>
<protein>
    <submittedName>
        <fullName evidence="2">Uncharacterized protein</fullName>
    </submittedName>
</protein>
<evidence type="ECO:0000256" key="1">
    <source>
        <dbReference type="SAM" id="MobiDB-lite"/>
    </source>
</evidence>
<comment type="caution">
    <text evidence="2">The sequence shown here is derived from an EMBL/GenBank/DDBJ whole genome shotgun (WGS) entry which is preliminary data.</text>
</comment>
<sequence>MHVLGLVRTTHLRGGHREPGPAGVGLELRIRAHEPDQARSGHGEQLFHARQRRAGRQPLHERLEPAGDIPPPGGIGEPLLRHQLLHQQPRGMQGPDGHHERGVLAGRGLGADPLQETSDLPLVILARVVHPALERAGQGPDVQERHARGIHVEQLLCLVRRDRFAAPGRLQEPDEGGQELGGRARATEDLRPVVHQGVVVRAHHVTVDQRPQVHHEVERTVLGLQRLHHLRHQVLQGHRMGYERIQLGLRQVADAPP</sequence>
<keyword evidence="3" id="KW-1185">Reference proteome</keyword>
<dbReference type="EMBL" id="JBHMFI010000001">
    <property type="protein sequence ID" value="MFB9073840.1"/>
    <property type="molecule type" value="Genomic_DNA"/>
</dbReference>
<name>A0ABV5G4I1_9MICC</name>
<accession>A0ABV5G4I1</accession>
<reference evidence="2 3" key="1">
    <citation type="submission" date="2024-09" db="EMBL/GenBank/DDBJ databases">
        <authorList>
            <person name="Sun Q."/>
            <person name="Mori K."/>
        </authorList>
    </citation>
    <scope>NUCLEOTIDE SEQUENCE [LARGE SCALE GENOMIC DNA]</scope>
    <source>
        <strain evidence="2 3">CCM 7609</strain>
    </source>
</reference>
<evidence type="ECO:0000313" key="2">
    <source>
        <dbReference type="EMBL" id="MFB9073840.1"/>
    </source>
</evidence>
<proteinExistence type="predicted"/>
<feature type="region of interest" description="Disordered" evidence="1">
    <location>
        <begin position="1"/>
        <end position="23"/>
    </location>
</feature>